<evidence type="ECO:0000313" key="7">
    <source>
        <dbReference type="Proteomes" id="UP001152321"/>
    </source>
</evidence>
<dbReference type="InterPro" id="IPR050361">
    <property type="entry name" value="MPP/UQCRC_Complex"/>
</dbReference>
<dbReference type="SUPFAM" id="SSF63411">
    <property type="entry name" value="LuxS/MPP-like metallohydrolase"/>
    <property type="match status" value="2"/>
</dbReference>
<dbReference type="Gene3D" id="3.30.830.10">
    <property type="entry name" value="Metalloenzyme, LuxS/M16 peptidase-like"/>
    <property type="match status" value="2"/>
</dbReference>
<evidence type="ECO:0000259" key="5">
    <source>
        <dbReference type="Pfam" id="PF05193"/>
    </source>
</evidence>
<comment type="similarity">
    <text evidence="1">Belongs to the peptidase M16 family.</text>
</comment>
<dbReference type="InterPro" id="IPR011765">
    <property type="entry name" value="Pept_M16_N"/>
</dbReference>
<keyword evidence="3" id="KW-0732">Signal</keyword>
<dbReference type="PANTHER" id="PTHR11851:SF49">
    <property type="entry name" value="MITOCHONDRIAL-PROCESSING PEPTIDASE SUBUNIT ALPHA"/>
    <property type="match status" value="1"/>
</dbReference>
<keyword evidence="7" id="KW-1185">Reference proteome</keyword>
<feature type="chain" id="PRO_5046272125" evidence="3">
    <location>
        <begin position="20"/>
        <end position="479"/>
    </location>
</feature>
<evidence type="ECO:0000259" key="4">
    <source>
        <dbReference type="Pfam" id="PF00675"/>
    </source>
</evidence>
<evidence type="ECO:0000256" key="1">
    <source>
        <dbReference type="ARBA" id="ARBA00007261"/>
    </source>
</evidence>
<dbReference type="InterPro" id="IPR011249">
    <property type="entry name" value="Metalloenz_LuxS/M16"/>
</dbReference>
<dbReference type="RefSeq" id="WP_277579393.1">
    <property type="nucleotide sequence ID" value="NZ_JANRMI010000005.1"/>
</dbReference>
<organism evidence="6 7">
    <name type="scientific">Bdellovibrio svalbardensis</name>
    <dbReference type="NCBI Taxonomy" id="2972972"/>
    <lineage>
        <taxon>Bacteria</taxon>
        <taxon>Pseudomonadati</taxon>
        <taxon>Bdellovibrionota</taxon>
        <taxon>Bdellovibrionia</taxon>
        <taxon>Bdellovibrionales</taxon>
        <taxon>Pseudobdellovibrionaceae</taxon>
        <taxon>Bdellovibrio</taxon>
    </lineage>
</organism>
<dbReference type="PANTHER" id="PTHR11851">
    <property type="entry name" value="METALLOPROTEASE"/>
    <property type="match status" value="1"/>
</dbReference>
<dbReference type="Pfam" id="PF05193">
    <property type="entry name" value="Peptidase_M16_C"/>
    <property type="match status" value="1"/>
</dbReference>
<feature type="domain" description="Peptidase M16 C-terminal" evidence="5">
    <location>
        <begin position="217"/>
        <end position="392"/>
    </location>
</feature>
<feature type="region of interest" description="Disordered" evidence="2">
    <location>
        <begin position="460"/>
        <end position="479"/>
    </location>
</feature>
<proteinExistence type="inferred from homology"/>
<evidence type="ECO:0000256" key="3">
    <source>
        <dbReference type="SAM" id="SignalP"/>
    </source>
</evidence>
<dbReference type="EMBL" id="JANRMI010000005">
    <property type="protein sequence ID" value="MDG0817917.1"/>
    <property type="molecule type" value="Genomic_DNA"/>
</dbReference>
<feature type="domain" description="Peptidase M16 N-terminal" evidence="4">
    <location>
        <begin position="62"/>
        <end position="206"/>
    </location>
</feature>
<reference evidence="6" key="1">
    <citation type="submission" date="2022-08" db="EMBL/GenBank/DDBJ databases">
        <title>Novel Bdellovibrio Species Isolated from Svalbard: Designation Bdellovibrio svalbardensis.</title>
        <authorList>
            <person name="Mitchell R.J."/>
            <person name="Choi S.Y."/>
        </authorList>
    </citation>
    <scope>NUCLEOTIDE SEQUENCE</scope>
    <source>
        <strain evidence="6">PAP01</strain>
    </source>
</reference>
<feature type="signal peptide" evidence="3">
    <location>
        <begin position="1"/>
        <end position="19"/>
    </location>
</feature>
<gene>
    <name evidence="6" type="ORF">NWE73_16160</name>
</gene>
<evidence type="ECO:0000313" key="6">
    <source>
        <dbReference type="EMBL" id="MDG0817917.1"/>
    </source>
</evidence>
<dbReference type="Pfam" id="PF00675">
    <property type="entry name" value="Peptidase_M16"/>
    <property type="match status" value="1"/>
</dbReference>
<comment type="caution">
    <text evidence="6">The sequence shown here is derived from an EMBL/GenBank/DDBJ whole genome shotgun (WGS) entry which is preliminary data.</text>
</comment>
<evidence type="ECO:0000256" key="2">
    <source>
        <dbReference type="SAM" id="MobiDB-lite"/>
    </source>
</evidence>
<accession>A0ABT6DM13</accession>
<sequence length="479" mass="54448">MRRISTLLVGLCVSFSAFAVEPNPTKTEKPDVIGAIQGWSKAGDLKISLPVTKFTLENGLTVILLEDHSVPMVSYHTWYRVGSRDESPGVTGAAHMLEHMMFKGAKKYDGKSFDRIFHENGITNNAFTTNDYTGFFENLPSSKLELVMDMEVDRMSSLLLNPEDLKSEKEVVKEERRWRVDNNPMGLVRELMMSTVFKYNPYHWPVIGYMKDIANYDVEKLRFFYNTYYVPNNAVLVLVGDFKTAKVKSLIESYYGKLAYRPLPRRNYPREPLQEVQQNATLKKDVQNSSFVVAFQSPRQGETDMYPLDLAANILGNGTSSRLYKRLVYQKQIATSAYSFNYAMRESGVFAVGVNMKPGTGIQEALDISYNELWKLRNQKVTDKELAKAKTQIIKELVDSLKTMDGKARALAVNEIVTGTYESLFTDLEKYEAVTADDIKKVSEKYTNQTQRSIIVLEPKNAPKQEAAVKPETPVKKEE</sequence>
<protein>
    <submittedName>
        <fullName evidence="6">Insulinase family protein</fullName>
    </submittedName>
</protein>
<feature type="compositionally biased region" description="Basic and acidic residues" evidence="2">
    <location>
        <begin position="461"/>
        <end position="479"/>
    </location>
</feature>
<dbReference type="InterPro" id="IPR007863">
    <property type="entry name" value="Peptidase_M16_C"/>
</dbReference>
<name>A0ABT6DM13_9BACT</name>
<dbReference type="Proteomes" id="UP001152321">
    <property type="component" value="Unassembled WGS sequence"/>
</dbReference>